<dbReference type="InterPro" id="IPR038762">
    <property type="entry name" value="ABM_predict"/>
</dbReference>
<keyword evidence="3" id="KW-0503">Monooxygenase</keyword>
<dbReference type="PROSITE" id="PS51725">
    <property type="entry name" value="ABM"/>
    <property type="match status" value="1"/>
</dbReference>
<dbReference type="EMBL" id="JAUSVY010000008">
    <property type="protein sequence ID" value="MDQ0506558.1"/>
    <property type="molecule type" value="Genomic_DNA"/>
</dbReference>
<name>A0ABU0LHG6_XANAG</name>
<keyword evidence="3" id="KW-0560">Oxidoreductase</keyword>
<feature type="domain" description="ABM" evidence="2">
    <location>
        <begin position="16"/>
        <end position="106"/>
    </location>
</feature>
<protein>
    <submittedName>
        <fullName evidence="3">Antibiotic biosynthesis monooxygenase (ABM) superfamily enzyme</fullName>
    </submittedName>
</protein>
<evidence type="ECO:0000256" key="1">
    <source>
        <dbReference type="SAM" id="Phobius"/>
    </source>
</evidence>
<evidence type="ECO:0000313" key="3">
    <source>
        <dbReference type="EMBL" id="MDQ0506558.1"/>
    </source>
</evidence>
<evidence type="ECO:0000259" key="2">
    <source>
        <dbReference type="PROSITE" id="PS51725"/>
    </source>
</evidence>
<gene>
    <name evidence="3" type="ORF">QOZ94_003369</name>
</gene>
<dbReference type="RefSeq" id="WP_237346294.1">
    <property type="nucleotide sequence ID" value="NZ_JABWGX010000017.1"/>
</dbReference>
<feature type="transmembrane region" description="Helical" evidence="1">
    <location>
        <begin position="231"/>
        <end position="254"/>
    </location>
</feature>
<proteinExistence type="predicted"/>
<accession>A0ABU0LHG6</accession>
<comment type="caution">
    <text evidence="3">The sequence shown here is derived from an EMBL/GenBank/DDBJ whole genome shotgun (WGS) entry which is preliminary data.</text>
</comment>
<feature type="transmembrane region" description="Helical" evidence="1">
    <location>
        <begin position="261"/>
        <end position="283"/>
    </location>
</feature>
<dbReference type="Proteomes" id="UP001241747">
    <property type="component" value="Unassembled WGS sequence"/>
</dbReference>
<dbReference type="SUPFAM" id="SSF54909">
    <property type="entry name" value="Dimeric alpha+beta barrel"/>
    <property type="match status" value="2"/>
</dbReference>
<reference evidence="3 4" key="1">
    <citation type="submission" date="2023-07" db="EMBL/GenBank/DDBJ databases">
        <title>Genomic Encyclopedia of Type Strains, Phase IV (KMG-IV): sequencing the most valuable type-strain genomes for metagenomic binning, comparative biology and taxonomic classification.</title>
        <authorList>
            <person name="Goeker M."/>
        </authorList>
    </citation>
    <scope>NUCLEOTIDE SEQUENCE [LARGE SCALE GENOMIC DNA]</scope>
    <source>
        <strain evidence="3 4">DSM 3770</strain>
    </source>
</reference>
<keyword evidence="1" id="KW-0812">Transmembrane</keyword>
<dbReference type="Gene3D" id="3.30.70.100">
    <property type="match status" value="2"/>
</dbReference>
<organism evidence="3 4">
    <name type="scientific">Xanthobacter agilis</name>
    <dbReference type="NCBI Taxonomy" id="47492"/>
    <lineage>
        <taxon>Bacteria</taxon>
        <taxon>Pseudomonadati</taxon>
        <taxon>Pseudomonadota</taxon>
        <taxon>Alphaproteobacteria</taxon>
        <taxon>Hyphomicrobiales</taxon>
        <taxon>Xanthobacteraceae</taxon>
        <taxon>Xanthobacter</taxon>
    </lineage>
</organism>
<dbReference type="PANTHER" id="PTHR40057">
    <property type="entry name" value="SLR1162 PROTEIN"/>
    <property type="match status" value="1"/>
</dbReference>
<dbReference type="InterPro" id="IPR011008">
    <property type="entry name" value="Dimeric_a/b-barrel"/>
</dbReference>
<dbReference type="Pfam" id="PF03992">
    <property type="entry name" value="ABM"/>
    <property type="match status" value="1"/>
</dbReference>
<keyword evidence="4" id="KW-1185">Reference proteome</keyword>
<keyword evidence="1" id="KW-0472">Membrane</keyword>
<dbReference type="InterPro" id="IPR007138">
    <property type="entry name" value="ABM_dom"/>
</dbReference>
<evidence type="ECO:0000313" key="4">
    <source>
        <dbReference type="Proteomes" id="UP001241747"/>
    </source>
</evidence>
<sequence>MTLPSEGAADAGGGTVAIVIQTRVRPEAARAFADWQAKTSAIVASFPGFIEQTVMPPSPPQQVDWVILQRFAREADAVGWLNSPQRQRRIAGVAGMLFGNDDVHILKEGHARVLPAPIAIVISTRIRPGCEPQYRQWEQRIAAAQTRAKGFLGYRFEPPIPGIQPDYLSILRFDTEENLQAWMDAPERQRLLEEAGDFTQEFHARTVRTGFDQWFANDPAAPGPAAWKANMVVLLLLYPVVFLFGAFVMSPYLLGWAGLPFAVALFLANVVSILLLNACVPWTSDRLAWWLRPATRALPTDIAGAALLCCLYAVMIALFVKMS</sequence>
<keyword evidence="1" id="KW-1133">Transmembrane helix</keyword>
<dbReference type="GO" id="GO:0004497">
    <property type="term" value="F:monooxygenase activity"/>
    <property type="evidence" value="ECO:0007669"/>
    <property type="project" value="UniProtKB-KW"/>
</dbReference>
<feature type="transmembrane region" description="Helical" evidence="1">
    <location>
        <begin position="303"/>
        <end position="320"/>
    </location>
</feature>
<dbReference type="PANTHER" id="PTHR40057:SF1">
    <property type="entry name" value="SLR1162 PROTEIN"/>
    <property type="match status" value="1"/>
</dbReference>